<reference evidence="13 14" key="1">
    <citation type="journal article" date="2018" name="Front. Microbiol.">
        <title>Genome-Wide Analysis of Corynespora cassiicola Leaf Fall Disease Putative Effectors.</title>
        <authorList>
            <person name="Lopez D."/>
            <person name="Ribeiro S."/>
            <person name="Label P."/>
            <person name="Fumanal B."/>
            <person name="Venisse J.S."/>
            <person name="Kohler A."/>
            <person name="de Oliveira R.R."/>
            <person name="Labutti K."/>
            <person name="Lipzen A."/>
            <person name="Lail K."/>
            <person name="Bauer D."/>
            <person name="Ohm R.A."/>
            <person name="Barry K.W."/>
            <person name="Spatafora J."/>
            <person name="Grigoriev I.V."/>
            <person name="Martin F.M."/>
            <person name="Pujade-Renaud V."/>
        </authorList>
    </citation>
    <scope>NUCLEOTIDE SEQUENCE [LARGE SCALE GENOMIC DNA]</scope>
    <source>
        <strain evidence="13 14">Philippines</strain>
    </source>
</reference>
<keyword evidence="14" id="KW-1185">Reference proteome</keyword>
<dbReference type="PANTHER" id="PTHR43394">
    <property type="entry name" value="ATP-DEPENDENT PERMEASE MDL1, MITOCHONDRIAL"/>
    <property type="match status" value="1"/>
</dbReference>
<organism evidence="13 14">
    <name type="scientific">Corynespora cassiicola Philippines</name>
    <dbReference type="NCBI Taxonomy" id="1448308"/>
    <lineage>
        <taxon>Eukaryota</taxon>
        <taxon>Fungi</taxon>
        <taxon>Dikarya</taxon>
        <taxon>Ascomycota</taxon>
        <taxon>Pezizomycotina</taxon>
        <taxon>Dothideomycetes</taxon>
        <taxon>Pleosporomycetidae</taxon>
        <taxon>Pleosporales</taxon>
        <taxon>Corynesporascaceae</taxon>
        <taxon>Corynespora</taxon>
    </lineage>
</organism>
<dbReference type="FunFam" id="1.20.1560.10:FF:000057">
    <property type="entry name" value="ABC multidrug transporter SitT"/>
    <property type="match status" value="1"/>
</dbReference>
<dbReference type="SUPFAM" id="SSF52540">
    <property type="entry name" value="P-loop containing nucleoside triphosphate hydrolases"/>
    <property type="match status" value="2"/>
</dbReference>
<evidence type="ECO:0000313" key="14">
    <source>
        <dbReference type="Proteomes" id="UP000240883"/>
    </source>
</evidence>
<feature type="transmembrane region" description="Helical" evidence="10">
    <location>
        <begin position="787"/>
        <end position="811"/>
    </location>
</feature>
<feature type="region of interest" description="Disordered" evidence="9">
    <location>
        <begin position="1099"/>
        <end position="1118"/>
    </location>
</feature>
<keyword evidence="5" id="KW-0547">Nucleotide-binding</keyword>
<dbReference type="PANTHER" id="PTHR43394:SF18">
    <property type="entry name" value="ABC TRANSPORTER B FAMILY MEMBER 11-LIKE"/>
    <property type="match status" value="1"/>
</dbReference>
<evidence type="ECO:0000256" key="6">
    <source>
        <dbReference type="ARBA" id="ARBA00022840"/>
    </source>
</evidence>
<dbReference type="InterPro" id="IPR017871">
    <property type="entry name" value="ABC_transporter-like_CS"/>
</dbReference>
<feature type="domain" description="ABC transporter" evidence="11">
    <location>
        <begin position="439"/>
        <end position="684"/>
    </location>
</feature>
<keyword evidence="7 10" id="KW-1133">Transmembrane helix</keyword>
<evidence type="ECO:0000256" key="2">
    <source>
        <dbReference type="ARBA" id="ARBA00007577"/>
    </source>
</evidence>
<dbReference type="InterPro" id="IPR003593">
    <property type="entry name" value="AAA+_ATPase"/>
</dbReference>
<feature type="region of interest" description="Disordered" evidence="9">
    <location>
        <begin position="733"/>
        <end position="768"/>
    </location>
</feature>
<gene>
    <name evidence="13" type="ORF">BS50DRAFT_588398</name>
</gene>
<feature type="domain" description="ABC transmembrane type-1" evidence="12">
    <location>
        <begin position="116"/>
        <end position="401"/>
    </location>
</feature>
<dbReference type="InterPro" id="IPR011527">
    <property type="entry name" value="ABC1_TM_dom"/>
</dbReference>
<dbReference type="SMART" id="SM00382">
    <property type="entry name" value="AAA"/>
    <property type="match status" value="2"/>
</dbReference>
<evidence type="ECO:0000256" key="4">
    <source>
        <dbReference type="ARBA" id="ARBA00022692"/>
    </source>
</evidence>
<comment type="similarity">
    <text evidence="2">Belongs to the ABC transporter superfamily. ABCB family. Multidrug resistance exporter (TC 3.A.1.201) subfamily.</text>
</comment>
<dbReference type="GO" id="GO:0016887">
    <property type="term" value="F:ATP hydrolysis activity"/>
    <property type="evidence" value="ECO:0007669"/>
    <property type="project" value="InterPro"/>
</dbReference>
<dbReference type="InterPro" id="IPR036640">
    <property type="entry name" value="ABC1_TM_sf"/>
</dbReference>
<protein>
    <submittedName>
        <fullName evidence="13">Leptomycin B resistance protein pmd1</fullName>
    </submittedName>
</protein>
<feature type="compositionally biased region" description="Polar residues" evidence="9">
    <location>
        <begin position="1105"/>
        <end position="1115"/>
    </location>
</feature>
<dbReference type="Pfam" id="PF00005">
    <property type="entry name" value="ABC_tran"/>
    <property type="match status" value="2"/>
</dbReference>
<feature type="transmembrane region" description="Helical" evidence="10">
    <location>
        <begin position="111"/>
        <end position="135"/>
    </location>
</feature>
<dbReference type="Proteomes" id="UP000240883">
    <property type="component" value="Unassembled WGS sequence"/>
</dbReference>
<keyword evidence="8 10" id="KW-0472">Membrane</keyword>
<dbReference type="EMBL" id="KZ678135">
    <property type="protein sequence ID" value="PSN67431.1"/>
    <property type="molecule type" value="Genomic_DNA"/>
</dbReference>
<dbReference type="OrthoDB" id="6500128at2759"/>
<feature type="compositionally biased region" description="Polar residues" evidence="9">
    <location>
        <begin position="753"/>
        <end position="768"/>
    </location>
</feature>
<dbReference type="CDD" id="cd18577">
    <property type="entry name" value="ABC_6TM_Pgp_ABCB1_D1_like"/>
    <property type="match status" value="1"/>
</dbReference>
<dbReference type="SUPFAM" id="SSF90123">
    <property type="entry name" value="ABC transporter transmembrane region"/>
    <property type="match status" value="2"/>
</dbReference>
<dbReference type="PROSITE" id="PS50893">
    <property type="entry name" value="ABC_TRANSPORTER_2"/>
    <property type="match status" value="2"/>
</dbReference>
<feature type="domain" description="ABC transmembrane type-1" evidence="12">
    <location>
        <begin position="791"/>
        <end position="1077"/>
    </location>
</feature>
<keyword evidence="6" id="KW-0067">ATP-binding</keyword>
<dbReference type="PROSITE" id="PS00211">
    <property type="entry name" value="ABC_TRANSPORTER_1"/>
    <property type="match status" value="2"/>
</dbReference>
<dbReference type="GO" id="GO:0090374">
    <property type="term" value="P:oligopeptide export from mitochondrion"/>
    <property type="evidence" value="ECO:0007669"/>
    <property type="project" value="TreeGrafter"/>
</dbReference>
<accession>A0A2T2NPS7</accession>
<feature type="transmembrane region" description="Helical" evidence="10">
    <location>
        <begin position="831"/>
        <end position="859"/>
    </location>
</feature>
<evidence type="ECO:0000256" key="9">
    <source>
        <dbReference type="SAM" id="MobiDB-lite"/>
    </source>
</evidence>
<evidence type="ECO:0000313" key="13">
    <source>
        <dbReference type="EMBL" id="PSN67431.1"/>
    </source>
</evidence>
<evidence type="ECO:0000256" key="5">
    <source>
        <dbReference type="ARBA" id="ARBA00022741"/>
    </source>
</evidence>
<feature type="transmembrane region" description="Helical" evidence="10">
    <location>
        <begin position="373"/>
        <end position="396"/>
    </location>
</feature>
<feature type="transmembrane region" description="Helical" evidence="10">
    <location>
        <begin position="155"/>
        <end position="176"/>
    </location>
</feature>
<feature type="domain" description="ABC transporter" evidence="11">
    <location>
        <begin position="1125"/>
        <end position="1364"/>
    </location>
</feature>
<feature type="transmembrane region" description="Helical" evidence="10">
    <location>
        <begin position="902"/>
        <end position="926"/>
    </location>
</feature>
<dbReference type="GO" id="GO:0005524">
    <property type="term" value="F:ATP binding"/>
    <property type="evidence" value="ECO:0007669"/>
    <property type="project" value="UniProtKB-KW"/>
</dbReference>
<dbReference type="InterPro" id="IPR027417">
    <property type="entry name" value="P-loop_NTPase"/>
</dbReference>
<dbReference type="CDD" id="cd18578">
    <property type="entry name" value="ABC_6TM_Pgp_ABCB1_D2_like"/>
    <property type="match status" value="1"/>
</dbReference>
<dbReference type="Gene3D" id="3.40.50.300">
    <property type="entry name" value="P-loop containing nucleotide triphosphate hydrolases"/>
    <property type="match status" value="2"/>
</dbReference>
<dbReference type="InterPro" id="IPR039421">
    <property type="entry name" value="Type_1_exporter"/>
</dbReference>
<comment type="subcellular location">
    <subcellularLocation>
        <location evidence="1">Membrane</location>
        <topology evidence="1">Multi-pass membrane protein</topology>
    </subcellularLocation>
</comment>
<feature type="region of interest" description="Disordered" evidence="9">
    <location>
        <begin position="1"/>
        <end position="53"/>
    </location>
</feature>
<evidence type="ECO:0000256" key="7">
    <source>
        <dbReference type="ARBA" id="ARBA00022989"/>
    </source>
</evidence>
<dbReference type="Pfam" id="PF00664">
    <property type="entry name" value="ABC_membrane"/>
    <property type="match status" value="2"/>
</dbReference>
<feature type="transmembrane region" description="Helical" evidence="10">
    <location>
        <begin position="1013"/>
        <end position="1036"/>
    </location>
</feature>
<evidence type="ECO:0000256" key="8">
    <source>
        <dbReference type="ARBA" id="ARBA00023136"/>
    </source>
</evidence>
<evidence type="ECO:0000256" key="3">
    <source>
        <dbReference type="ARBA" id="ARBA00022448"/>
    </source>
</evidence>
<evidence type="ECO:0000259" key="12">
    <source>
        <dbReference type="PROSITE" id="PS50929"/>
    </source>
</evidence>
<feature type="transmembrane region" description="Helical" evidence="10">
    <location>
        <begin position="337"/>
        <end position="361"/>
    </location>
</feature>
<sequence length="1368" mass="148934">MDPNHAAPGQPRPAASTIYMGEPVADPLTDDSSERDLLLDSEEEDGVSRPRSSQWDRHVDIASLGTVQPQPWHRDLIAIRHKFIRQVLGLNPFRTSYFALYRPLKDWQSRAILGMGLVLAMAAGLPLPIIGVILGKIINNFPPPEQELELRLVQLMAVAVAYFAVTWGWSVCWGVIGERVSRKTRENLVERALGMDMAFFDTTAPDMTSVLTEKTQIIQLGCSRLIPIRTSEKVGIFIASISYFVAAFSVGFLLNPRLTAVMFVTVIPTMTLIVFCGTKQVSKYSKQASAFTEQATAVAESAFRAVQVVQAFGVSEKLAESHMKYLRSALRAGIRKSIVGALMLGSVYFTAYAANALAFWYGNRLRNAEAEAGTIYAVVFLILDASFVVGSFGPFIQTFALAAAAGQSVFTILDHPKSDIDVYSTEGQPAEKSHFEADVRLQRISFVYPARPTVRVLDELSLHFEAGKVTGVVGPSGSGKSTIAALLLRLYDPSVGQVMLGEEDLKSFNISSLRSRIALVTQHAVLFTGTILENIKHGLPQDEYLSEEEILARCTAAAADAHCDFLNDLPNGIHTRVGTGHHSQLSGGQKQRITLARALVGNPSLLLLDEYTSAMDAGSESIVLENLKRSSLASSRTTIIIAHRLAAVKDADRIVVLKEGSVVEDGQHEDLVRQNGVYADLVKAQQVRQIIHQQDPTNVPWFFSFLLVLAVKCPAKLIILQFEKKHSFSGASSVMSSNQSSHKENGYIVTGGTERNGTNDGPATSGQPKKNAFELIRRCMSLNRKEVPAIVVGIVSSMASGSVIIGEALIFGNLVELLNDTSNSPQMNSKVAFYCLMFFILAIVAVASHASGGTAFGIVSENLVVRVRDVSFRTILSQDLAWFSKNPHHALMAKLSMDSSSLSGLSGVILGTFFSISTSVLGGIILAHIMAWKIAIVLLCAVPVMLCAGFFRLRILAKAEERHQTAYNGAAALASEACAAIQTVAALGREKDVLQLYREAVQKPYEESLRFTVLGNIMLAFSLSVTYFVYALAYWWGSKQVRSGNYGQREFFVVLPALLFSAQAAGQLFSLAPEITRAKTGAQSVFALHDERPSIITPPSTSPTLVATQGASSNEPPAISNHGQLEFRGVSLRYETRPEVPALNNVSFLIKPGEFVAFVGRSGAGKSSTVHLIERFFDPTAGHVLLDNRDISKAPVKEHRARLALVEQEPDLFPGSIMFNIGLGAKPGVEVSDDDIMRVAKQCELHEFIMSLPNGYNEHIGSHGAKLSGGQRQRLAIARALIRDPEILLLDEATSQLDATTERDIRKAIAAASRGRTTIMIAHRLASVQHADRIFVFDAGRIIEQGRHDELVASWGIYSAMVAAQELE</sequence>
<dbReference type="Gene3D" id="1.20.1560.10">
    <property type="entry name" value="ABC transporter type 1, transmembrane domain"/>
    <property type="match status" value="1"/>
</dbReference>
<dbReference type="FunFam" id="3.40.50.300:FF:000967">
    <property type="entry name" value="ABC multidrug transporter mdr4"/>
    <property type="match status" value="2"/>
</dbReference>
<feature type="transmembrane region" description="Helical" evidence="10">
    <location>
        <begin position="932"/>
        <end position="953"/>
    </location>
</feature>
<dbReference type="STRING" id="1448308.A0A2T2NPS7"/>
<dbReference type="InterPro" id="IPR003439">
    <property type="entry name" value="ABC_transporter-like_ATP-bd"/>
</dbReference>
<evidence type="ECO:0000256" key="1">
    <source>
        <dbReference type="ARBA" id="ARBA00004141"/>
    </source>
</evidence>
<keyword evidence="3" id="KW-0813">Transport</keyword>
<feature type="transmembrane region" description="Helical" evidence="10">
    <location>
        <begin position="234"/>
        <end position="254"/>
    </location>
</feature>
<dbReference type="PROSITE" id="PS50929">
    <property type="entry name" value="ABC_TM1F"/>
    <property type="match status" value="2"/>
</dbReference>
<keyword evidence="4 10" id="KW-0812">Transmembrane</keyword>
<proteinExistence type="inferred from homology"/>
<evidence type="ECO:0000256" key="10">
    <source>
        <dbReference type="SAM" id="Phobius"/>
    </source>
</evidence>
<evidence type="ECO:0000259" key="11">
    <source>
        <dbReference type="PROSITE" id="PS50893"/>
    </source>
</evidence>
<dbReference type="GO" id="GO:0015421">
    <property type="term" value="F:ABC-type oligopeptide transporter activity"/>
    <property type="evidence" value="ECO:0007669"/>
    <property type="project" value="TreeGrafter"/>
</dbReference>
<feature type="transmembrane region" description="Helical" evidence="10">
    <location>
        <begin position="1051"/>
        <end position="1072"/>
    </location>
</feature>
<name>A0A2T2NPS7_CORCC</name>
<dbReference type="GO" id="GO:0005743">
    <property type="term" value="C:mitochondrial inner membrane"/>
    <property type="evidence" value="ECO:0007669"/>
    <property type="project" value="TreeGrafter"/>
</dbReference>
<feature type="transmembrane region" description="Helical" evidence="10">
    <location>
        <begin position="260"/>
        <end position="278"/>
    </location>
</feature>